<protein>
    <submittedName>
        <fullName evidence="1">Uncharacterized protein</fullName>
    </submittedName>
</protein>
<dbReference type="EMBL" id="JAFHDT010000013">
    <property type="protein sequence ID" value="KAI7801933.1"/>
    <property type="molecule type" value="Genomic_DNA"/>
</dbReference>
<organism evidence="1 2">
    <name type="scientific">Triplophysa rosa</name>
    <name type="common">Cave loach</name>
    <dbReference type="NCBI Taxonomy" id="992332"/>
    <lineage>
        <taxon>Eukaryota</taxon>
        <taxon>Metazoa</taxon>
        <taxon>Chordata</taxon>
        <taxon>Craniata</taxon>
        <taxon>Vertebrata</taxon>
        <taxon>Euteleostomi</taxon>
        <taxon>Actinopterygii</taxon>
        <taxon>Neopterygii</taxon>
        <taxon>Teleostei</taxon>
        <taxon>Ostariophysi</taxon>
        <taxon>Cypriniformes</taxon>
        <taxon>Nemacheilidae</taxon>
        <taxon>Triplophysa</taxon>
    </lineage>
</organism>
<evidence type="ECO:0000313" key="2">
    <source>
        <dbReference type="Proteomes" id="UP001059041"/>
    </source>
</evidence>
<reference evidence="1" key="1">
    <citation type="submission" date="2021-02" db="EMBL/GenBank/DDBJ databases">
        <title>Comparative genomics reveals that relaxation of natural selection precedes convergent phenotypic evolution of cavefish.</title>
        <authorList>
            <person name="Peng Z."/>
        </authorList>
    </citation>
    <scope>NUCLEOTIDE SEQUENCE</scope>
    <source>
        <tissue evidence="1">Muscle</tissue>
    </source>
</reference>
<sequence length="146" mass="15834">MAIITASLNYLGANSVLSNGGFPRSCAQWRRARDFALRAEVKANSSLWWSLVGTDHIYLISERLLLLPPEETCARLDFSPPIKRAVCGILRHFLKNVQTSDRNLLSSASTDECSGLGGRLSASGSLEVLGERMALGVLATASRSVR</sequence>
<comment type="caution">
    <text evidence="1">The sequence shown here is derived from an EMBL/GenBank/DDBJ whole genome shotgun (WGS) entry which is preliminary data.</text>
</comment>
<evidence type="ECO:0000313" key="1">
    <source>
        <dbReference type="EMBL" id="KAI7801933.1"/>
    </source>
</evidence>
<dbReference type="AlphaFoldDB" id="A0A9W7WLG2"/>
<accession>A0A9W7WLG2</accession>
<dbReference type="Proteomes" id="UP001059041">
    <property type="component" value="Linkage Group LG13"/>
</dbReference>
<name>A0A9W7WLG2_TRIRA</name>
<keyword evidence="2" id="KW-1185">Reference proteome</keyword>
<gene>
    <name evidence="1" type="ORF">IRJ41_018077</name>
</gene>
<proteinExistence type="predicted"/>